<dbReference type="OrthoDB" id="10434007at2759"/>
<dbReference type="RefSeq" id="XP_025405572.1">
    <property type="nucleotide sequence ID" value="XM_025549787.1"/>
</dbReference>
<sequence length="127" mass="14689">MLHDYLDGENAKLQSNRFDSYVIKSTDEDGHQLSSDCDDMVHDAILDFIGYGRPGYEFLSYAEDALFPFETSPFRRRSGHHALYNMSVYNVYQEPAVPAYEYRAKRKSKPLDIVDPVTGEKLRFPIK</sequence>
<gene>
    <name evidence="2" type="primary">LOC112679856</name>
</gene>
<protein>
    <submittedName>
        <fullName evidence="2">Uncharacterized protein LOC112679856</fullName>
    </submittedName>
</protein>
<dbReference type="Proteomes" id="UP000694846">
    <property type="component" value="Unplaced"/>
</dbReference>
<name>A0A8B8F5G9_9HEMI</name>
<dbReference type="GeneID" id="112679856"/>
<reference evidence="2" key="1">
    <citation type="submission" date="2025-08" db="UniProtKB">
        <authorList>
            <consortium name="RefSeq"/>
        </authorList>
    </citation>
    <scope>IDENTIFICATION</scope>
    <source>
        <tissue evidence="2">Whole body</tissue>
    </source>
</reference>
<dbReference type="AlphaFoldDB" id="A0A8B8F5G9"/>
<evidence type="ECO:0000313" key="2">
    <source>
        <dbReference type="RefSeq" id="XP_025405572.1"/>
    </source>
</evidence>
<organism evidence="1 2">
    <name type="scientific">Sipha flava</name>
    <name type="common">yellow sugarcane aphid</name>
    <dbReference type="NCBI Taxonomy" id="143950"/>
    <lineage>
        <taxon>Eukaryota</taxon>
        <taxon>Metazoa</taxon>
        <taxon>Ecdysozoa</taxon>
        <taxon>Arthropoda</taxon>
        <taxon>Hexapoda</taxon>
        <taxon>Insecta</taxon>
        <taxon>Pterygota</taxon>
        <taxon>Neoptera</taxon>
        <taxon>Paraneoptera</taxon>
        <taxon>Hemiptera</taxon>
        <taxon>Sternorrhyncha</taxon>
        <taxon>Aphidomorpha</taxon>
        <taxon>Aphidoidea</taxon>
        <taxon>Aphididae</taxon>
        <taxon>Sipha</taxon>
    </lineage>
</organism>
<evidence type="ECO:0000313" key="1">
    <source>
        <dbReference type="Proteomes" id="UP000694846"/>
    </source>
</evidence>
<accession>A0A8B8F5G9</accession>
<keyword evidence="1" id="KW-1185">Reference proteome</keyword>
<proteinExistence type="predicted"/>